<gene>
    <name evidence="2" type="ORF">INT47_004415</name>
</gene>
<keyword evidence="3" id="KW-1185">Reference proteome</keyword>
<evidence type="ECO:0000313" key="2">
    <source>
        <dbReference type="EMBL" id="KAG2201858.1"/>
    </source>
</evidence>
<proteinExistence type="predicted"/>
<name>A0A8H7R073_9FUNG</name>
<accession>A0A8H7R073</accession>
<evidence type="ECO:0000256" key="1">
    <source>
        <dbReference type="SAM" id="MobiDB-lite"/>
    </source>
</evidence>
<dbReference type="AlphaFoldDB" id="A0A8H7R073"/>
<feature type="compositionally biased region" description="Basic and acidic residues" evidence="1">
    <location>
        <begin position="20"/>
        <end position="32"/>
    </location>
</feature>
<feature type="compositionally biased region" description="Basic residues" evidence="1">
    <location>
        <begin position="1"/>
        <end position="19"/>
    </location>
</feature>
<feature type="non-terminal residue" evidence="2">
    <location>
        <position position="1"/>
    </location>
</feature>
<feature type="region of interest" description="Disordered" evidence="1">
    <location>
        <begin position="1"/>
        <end position="39"/>
    </location>
</feature>
<sequence>ENLWKKVKKRRKKKFKKRDAKVDMKNTTDKKPNKWKPLPYEEDNSNVPLVWRDWGYMEIIKKNAKLQVS</sequence>
<comment type="caution">
    <text evidence="2">The sequence shown here is derived from an EMBL/GenBank/DDBJ whole genome shotgun (WGS) entry which is preliminary data.</text>
</comment>
<dbReference type="Proteomes" id="UP000603453">
    <property type="component" value="Unassembled WGS sequence"/>
</dbReference>
<organism evidence="2 3">
    <name type="scientific">Mucor saturninus</name>
    <dbReference type="NCBI Taxonomy" id="64648"/>
    <lineage>
        <taxon>Eukaryota</taxon>
        <taxon>Fungi</taxon>
        <taxon>Fungi incertae sedis</taxon>
        <taxon>Mucoromycota</taxon>
        <taxon>Mucoromycotina</taxon>
        <taxon>Mucoromycetes</taxon>
        <taxon>Mucorales</taxon>
        <taxon>Mucorineae</taxon>
        <taxon>Mucoraceae</taxon>
        <taxon>Mucor</taxon>
    </lineage>
</organism>
<evidence type="ECO:0000313" key="3">
    <source>
        <dbReference type="Proteomes" id="UP000603453"/>
    </source>
</evidence>
<dbReference type="EMBL" id="JAEPRD010000067">
    <property type="protein sequence ID" value="KAG2201858.1"/>
    <property type="molecule type" value="Genomic_DNA"/>
</dbReference>
<protein>
    <submittedName>
        <fullName evidence="2">Uncharacterized protein</fullName>
    </submittedName>
</protein>
<reference evidence="2" key="1">
    <citation type="submission" date="2020-12" db="EMBL/GenBank/DDBJ databases">
        <title>Metabolic potential, ecology and presence of endohyphal bacteria is reflected in genomic diversity of Mucoromycotina.</title>
        <authorList>
            <person name="Muszewska A."/>
            <person name="Okrasinska A."/>
            <person name="Steczkiewicz K."/>
            <person name="Drgas O."/>
            <person name="Orlowska M."/>
            <person name="Perlinska-Lenart U."/>
            <person name="Aleksandrzak-Piekarczyk T."/>
            <person name="Szatraj K."/>
            <person name="Zielenkiewicz U."/>
            <person name="Pilsyk S."/>
            <person name="Malc E."/>
            <person name="Mieczkowski P."/>
            <person name="Kruszewska J.S."/>
            <person name="Biernat P."/>
            <person name="Pawlowska J."/>
        </authorList>
    </citation>
    <scope>NUCLEOTIDE SEQUENCE</scope>
    <source>
        <strain evidence="2">WA0000017839</strain>
    </source>
</reference>